<accession>A0ABT3DN73</accession>
<evidence type="ECO:0000313" key="2">
    <source>
        <dbReference type="Proteomes" id="UP001526147"/>
    </source>
</evidence>
<dbReference type="RefSeq" id="WP_026560710.1">
    <property type="nucleotide sequence ID" value="NZ_CP162630.1"/>
</dbReference>
<protein>
    <submittedName>
        <fullName evidence="1">DNA alkylation repair protein</fullName>
    </submittedName>
</protein>
<keyword evidence="2" id="KW-1185">Reference proteome</keyword>
<gene>
    <name evidence="1" type="ORF">OIH86_22705</name>
</gene>
<comment type="caution">
    <text evidence="1">The sequence shown here is derived from an EMBL/GenBank/DDBJ whole genome shotgun (WGS) entry which is preliminary data.</text>
</comment>
<dbReference type="Proteomes" id="UP001526147">
    <property type="component" value="Unassembled WGS sequence"/>
</dbReference>
<reference evidence="1 2" key="1">
    <citation type="submission" date="2022-10" db="EMBL/GenBank/DDBJ databases">
        <title>Draft genome assembly of moderately radiation resistant bacterium Metabacillus halosaccharovorans.</title>
        <authorList>
            <person name="Pal S."/>
            <person name="Gopinathan A."/>
        </authorList>
    </citation>
    <scope>NUCLEOTIDE SEQUENCE [LARGE SCALE GENOMIC DNA]</scope>
    <source>
        <strain evidence="1 2">VITHBRA001</strain>
    </source>
</reference>
<sequence length="81" mass="9248">MSSPYLCPNCKTNRTRFNIIEQQVKSVKLNPQTGDVVEQLDQSALDPFHISYKGPEYRIQCGTCGLIEDEISFIKRAQNNQ</sequence>
<name>A0ABT3DN73_9BACI</name>
<organism evidence="1 2">
    <name type="scientific">Metabacillus halosaccharovorans</name>
    <dbReference type="NCBI Taxonomy" id="930124"/>
    <lineage>
        <taxon>Bacteria</taxon>
        <taxon>Bacillati</taxon>
        <taxon>Bacillota</taxon>
        <taxon>Bacilli</taxon>
        <taxon>Bacillales</taxon>
        <taxon>Bacillaceae</taxon>
        <taxon>Metabacillus</taxon>
    </lineage>
</organism>
<evidence type="ECO:0000313" key="1">
    <source>
        <dbReference type="EMBL" id="MCV9888467.1"/>
    </source>
</evidence>
<proteinExistence type="predicted"/>
<dbReference type="EMBL" id="JAOYEY010000050">
    <property type="protein sequence ID" value="MCV9888467.1"/>
    <property type="molecule type" value="Genomic_DNA"/>
</dbReference>